<reference evidence="2 3" key="1">
    <citation type="submission" date="2017-09" db="EMBL/GenBank/DDBJ databases">
        <title>Genome sequencing of Besnoitia besnoiti strain Bb-Ger1.</title>
        <authorList>
            <person name="Schares G."/>
            <person name="Venepally P."/>
            <person name="Lorenzi H.A."/>
        </authorList>
    </citation>
    <scope>NUCLEOTIDE SEQUENCE [LARGE SCALE GENOMIC DNA]</scope>
    <source>
        <strain evidence="2 3">Bb-Ger1</strain>
    </source>
</reference>
<dbReference type="VEuPathDB" id="ToxoDB:BESB_067180"/>
<feature type="compositionally biased region" description="Polar residues" evidence="1">
    <location>
        <begin position="391"/>
        <end position="401"/>
    </location>
</feature>
<accession>A0A2A9M9K9</accession>
<dbReference type="KEGG" id="bbes:BESB_067180"/>
<keyword evidence="3" id="KW-1185">Reference proteome</keyword>
<organism evidence="2 3">
    <name type="scientific">Besnoitia besnoiti</name>
    <name type="common">Apicomplexan protozoan</name>
    <dbReference type="NCBI Taxonomy" id="94643"/>
    <lineage>
        <taxon>Eukaryota</taxon>
        <taxon>Sar</taxon>
        <taxon>Alveolata</taxon>
        <taxon>Apicomplexa</taxon>
        <taxon>Conoidasida</taxon>
        <taxon>Coccidia</taxon>
        <taxon>Eucoccidiorida</taxon>
        <taxon>Eimeriorina</taxon>
        <taxon>Sarcocystidae</taxon>
        <taxon>Besnoitia</taxon>
    </lineage>
</organism>
<comment type="caution">
    <text evidence="2">The sequence shown here is derived from an EMBL/GenBank/DDBJ whole genome shotgun (WGS) entry which is preliminary data.</text>
</comment>
<feature type="region of interest" description="Disordered" evidence="1">
    <location>
        <begin position="269"/>
        <end position="317"/>
    </location>
</feature>
<gene>
    <name evidence="2" type="ORF">BESB_067180</name>
</gene>
<evidence type="ECO:0000313" key="3">
    <source>
        <dbReference type="Proteomes" id="UP000224006"/>
    </source>
</evidence>
<evidence type="ECO:0000256" key="1">
    <source>
        <dbReference type="SAM" id="MobiDB-lite"/>
    </source>
</evidence>
<dbReference type="EMBL" id="NWUJ01000006">
    <property type="protein sequence ID" value="PFH34685.1"/>
    <property type="molecule type" value="Genomic_DNA"/>
</dbReference>
<proteinExistence type="predicted"/>
<feature type="region of interest" description="Disordered" evidence="1">
    <location>
        <begin position="208"/>
        <end position="245"/>
    </location>
</feature>
<feature type="compositionally biased region" description="Low complexity" evidence="1">
    <location>
        <begin position="288"/>
        <end position="302"/>
    </location>
</feature>
<protein>
    <submittedName>
        <fullName evidence="2">Uncharacterized protein</fullName>
    </submittedName>
</protein>
<dbReference type="RefSeq" id="XP_029218694.1">
    <property type="nucleotide sequence ID" value="XM_029365111.1"/>
</dbReference>
<feature type="region of interest" description="Disordered" evidence="1">
    <location>
        <begin position="1"/>
        <end position="51"/>
    </location>
</feature>
<name>A0A2A9M9K9_BESBE</name>
<dbReference type="AlphaFoldDB" id="A0A2A9M9K9"/>
<dbReference type="Proteomes" id="UP000224006">
    <property type="component" value="Chromosome VI"/>
</dbReference>
<feature type="region of interest" description="Disordered" evidence="1">
    <location>
        <begin position="349"/>
        <end position="464"/>
    </location>
</feature>
<sequence length="464" mass="50530">MQPEAANKETPLYTENALSQRQVEKRKHEKKLQTQRVAWRNKSESISNRPRDIPPVWNTALETEIRQRCQPGFFVPCHYMRPIQQYMELYQRNAAEWQRNVDVGHGGNHTTEEDMTKAATEAPDLASAAGLGVWEYGDLSQCAPYDDVEFPEVSQALCDRTEVPFRSHCAYSRPEYWPVDSVYGRGHFEILDVEAGLKKKMLRRATARILEGNDGRRESPGRRGAPVRSSTTAGGDSPALHAGYASPPVKGLSSPFFFAGGDSAFPSPRLKHRKGLSSADPSTAINISKAMRSPSSSPAPRTRAGDVNGELIDPSSPLEKNIESQYLQMELYEKGYGRKVMEEVLRSPPRAAENKAKGEQAAKPCPPSKKSPPRPTAGEPASVVPRRADSGPTNTCGTVPQGSRAGPAPVRSSEGGERADGARGDAPPAVAKKLVRSPSSIPLVLRGPGSEKATLKILSQLSTT</sequence>
<feature type="compositionally biased region" description="Pro residues" evidence="1">
    <location>
        <begin position="364"/>
        <end position="375"/>
    </location>
</feature>
<feature type="compositionally biased region" description="Basic and acidic residues" evidence="1">
    <location>
        <begin position="211"/>
        <end position="221"/>
    </location>
</feature>
<feature type="compositionally biased region" description="Basic and acidic residues" evidence="1">
    <location>
        <begin position="414"/>
        <end position="423"/>
    </location>
</feature>
<dbReference type="OrthoDB" id="333685at2759"/>
<evidence type="ECO:0000313" key="2">
    <source>
        <dbReference type="EMBL" id="PFH34685.1"/>
    </source>
</evidence>
<dbReference type="GeneID" id="40311644"/>